<dbReference type="GO" id="GO:0005886">
    <property type="term" value="C:plasma membrane"/>
    <property type="evidence" value="ECO:0007669"/>
    <property type="project" value="TreeGrafter"/>
</dbReference>
<keyword evidence="9" id="KW-0472">Membrane</keyword>
<comment type="caution">
    <text evidence="12">The sequence shown here is derived from an EMBL/GenBank/DDBJ whole genome shotgun (WGS) entry which is preliminary data.</text>
</comment>
<evidence type="ECO:0000256" key="2">
    <source>
        <dbReference type="ARBA" id="ARBA00007357"/>
    </source>
</evidence>
<evidence type="ECO:0000256" key="4">
    <source>
        <dbReference type="ARBA" id="ARBA00022723"/>
    </source>
</evidence>
<dbReference type="GO" id="GO:0046872">
    <property type="term" value="F:metal ion binding"/>
    <property type="evidence" value="ECO:0007669"/>
    <property type="project" value="UniProtKB-KW"/>
</dbReference>
<dbReference type="Gene3D" id="1.10.1380.10">
    <property type="entry name" value="Neutral endopeptidase , domain2"/>
    <property type="match status" value="1"/>
</dbReference>
<dbReference type="Pfam" id="PF01431">
    <property type="entry name" value="Peptidase_M13"/>
    <property type="match status" value="1"/>
</dbReference>
<dbReference type="SUPFAM" id="SSF55486">
    <property type="entry name" value="Metalloproteases ('zincins'), catalytic domain"/>
    <property type="match status" value="1"/>
</dbReference>
<dbReference type="GO" id="GO:0016485">
    <property type="term" value="P:protein processing"/>
    <property type="evidence" value="ECO:0007669"/>
    <property type="project" value="TreeGrafter"/>
</dbReference>
<keyword evidence="5" id="KW-0378">Hydrolase</keyword>
<keyword evidence="9" id="KW-1133">Transmembrane helix</keyword>
<keyword evidence="6" id="KW-0862">Zinc</keyword>
<feature type="domain" description="Peptidase M13 N-terminal" evidence="11">
    <location>
        <begin position="138"/>
        <end position="529"/>
    </location>
</feature>
<evidence type="ECO:0000256" key="1">
    <source>
        <dbReference type="ARBA" id="ARBA00001947"/>
    </source>
</evidence>
<dbReference type="CDD" id="cd08662">
    <property type="entry name" value="M13"/>
    <property type="match status" value="1"/>
</dbReference>
<evidence type="ECO:0000256" key="5">
    <source>
        <dbReference type="ARBA" id="ARBA00022801"/>
    </source>
</evidence>
<dbReference type="Gene3D" id="3.40.390.10">
    <property type="entry name" value="Collagenase (Catalytic Domain)"/>
    <property type="match status" value="1"/>
</dbReference>
<dbReference type="Pfam" id="PF05649">
    <property type="entry name" value="Peptidase_M13_N"/>
    <property type="match status" value="1"/>
</dbReference>
<evidence type="ECO:0000259" key="10">
    <source>
        <dbReference type="Pfam" id="PF01431"/>
    </source>
</evidence>
<keyword evidence="4" id="KW-0479">Metal-binding</keyword>
<dbReference type="InterPro" id="IPR018497">
    <property type="entry name" value="Peptidase_M13_C"/>
</dbReference>
<sequence>MPSLHDVKTRPFSEKSVLPQEELTDEERRADHQSRRQSARVARLRALLGIAIAIVVLYLSGRKVIAQLGFGKPCPHRQYAHAVENLAPPVSHVRRSVQPNIQKPKKRQNSDVCTTAACTEFARVINESLASNYTDIDPCEDFATYVCGGWESKHFPRPDQSSVTSFSQLSDENNAIMRSILESPYPDNSSYTGVNDTANRDNFAKMQHVYNACLDENTIKQAGVTPLQNLLNDLPGAAVTYGHTADLTDSLIWLAKYGISALVSAGTGPDDKTPDVVTIFVGGGSYGLPSKEYYNRTAILGNYTRTIAEMFSIVNENNNSATYQSLAQQIVDFETKIARAQPDPDLASDVTYFYNPKPYPEVDELVPEISMSKLINAFIPEGYTPDQVIVQTPDYFPQLSDILKNTSSEVLQGYFQWQIIDSWASRIDKDLRRPLTIFSNQLSGRPENATAERWRTCLTEVDSNLDWIESAFWAETQFGTEDRLFGERIIDDIRGIYTERLDTYTWMSDQVKDKAKKKVANIVKKIGYPTASPNVLDPVAVRDFYANVSVAKDNYFGNGLTFTEFSTNSSWNDLIKPTDKQRWFMTAPTVNAYYNPTTNEIAFPAGIMKNPFFNREVPEYISYGSFGVVSGHELTHGFDDSGSQYDENGAYNQWWDNTTRSNFENRTSCFVDQYSKFTVPGLTDDETLNVNGRLTLGENIADAGGLSSAYAAWTKRNTETPNQLLPDLPEEFTQERLFFVSFATTWCWNVRREARVQRIYTDPHSPNNYRTIGSLANSRPFKEAFNCPVKEPTCDLW</sequence>
<comment type="cofactor">
    <cofactor evidence="1">
        <name>Zn(2+)</name>
        <dbReference type="ChEBI" id="CHEBI:29105"/>
    </cofactor>
</comment>
<evidence type="ECO:0000256" key="8">
    <source>
        <dbReference type="SAM" id="MobiDB-lite"/>
    </source>
</evidence>
<dbReference type="EMBL" id="WWBZ02000051">
    <property type="protein sequence ID" value="KAF4304051.1"/>
    <property type="molecule type" value="Genomic_DNA"/>
</dbReference>
<dbReference type="PANTHER" id="PTHR11733">
    <property type="entry name" value="ZINC METALLOPROTEASE FAMILY M13 NEPRILYSIN-RELATED"/>
    <property type="match status" value="1"/>
</dbReference>
<keyword evidence="3" id="KW-0645">Protease</keyword>
<protein>
    <submittedName>
        <fullName evidence="12">Endothelin-converting enzyme protein</fullName>
    </submittedName>
</protein>
<name>A0A8H4IMZ4_9PEZI</name>
<dbReference type="Proteomes" id="UP000572817">
    <property type="component" value="Unassembled WGS sequence"/>
</dbReference>
<feature type="region of interest" description="Disordered" evidence="8">
    <location>
        <begin position="1"/>
        <end position="36"/>
    </location>
</feature>
<dbReference type="PROSITE" id="PS51885">
    <property type="entry name" value="NEPRILYSIN"/>
    <property type="match status" value="1"/>
</dbReference>
<keyword evidence="7" id="KW-0482">Metalloprotease</keyword>
<dbReference type="InterPro" id="IPR000718">
    <property type="entry name" value="Peptidase_M13"/>
</dbReference>
<evidence type="ECO:0000259" key="11">
    <source>
        <dbReference type="Pfam" id="PF05649"/>
    </source>
</evidence>
<dbReference type="OrthoDB" id="6475849at2759"/>
<proteinExistence type="inferred from homology"/>
<evidence type="ECO:0000256" key="6">
    <source>
        <dbReference type="ARBA" id="ARBA00022833"/>
    </source>
</evidence>
<keyword evidence="9" id="KW-0812">Transmembrane</keyword>
<evidence type="ECO:0000256" key="7">
    <source>
        <dbReference type="ARBA" id="ARBA00023049"/>
    </source>
</evidence>
<organism evidence="12 13">
    <name type="scientific">Botryosphaeria dothidea</name>
    <dbReference type="NCBI Taxonomy" id="55169"/>
    <lineage>
        <taxon>Eukaryota</taxon>
        <taxon>Fungi</taxon>
        <taxon>Dikarya</taxon>
        <taxon>Ascomycota</taxon>
        <taxon>Pezizomycotina</taxon>
        <taxon>Dothideomycetes</taxon>
        <taxon>Dothideomycetes incertae sedis</taxon>
        <taxon>Botryosphaeriales</taxon>
        <taxon>Botryosphaeriaceae</taxon>
        <taxon>Botryosphaeria</taxon>
    </lineage>
</organism>
<dbReference type="PRINTS" id="PR00786">
    <property type="entry name" value="NEPRILYSIN"/>
</dbReference>
<feature type="compositionally biased region" description="Basic and acidic residues" evidence="8">
    <location>
        <begin position="1"/>
        <end position="13"/>
    </location>
</feature>
<dbReference type="InterPro" id="IPR008753">
    <property type="entry name" value="Peptidase_M13_N"/>
</dbReference>
<comment type="similarity">
    <text evidence="2">Belongs to the peptidase M13 family.</text>
</comment>
<keyword evidence="13" id="KW-1185">Reference proteome</keyword>
<accession>A0A8H4IMZ4</accession>
<feature type="transmembrane region" description="Helical" evidence="9">
    <location>
        <begin position="44"/>
        <end position="61"/>
    </location>
</feature>
<feature type="domain" description="Peptidase M13 C-terminal" evidence="10">
    <location>
        <begin position="591"/>
        <end position="791"/>
    </location>
</feature>
<gene>
    <name evidence="12" type="ORF">GTA08_BOTSDO07398</name>
</gene>
<reference evidence="12" key="1">
    <citation type="submission" date="2020-04" db="EMBL/GenBank/DDBJ databases">
        <title>Genome Assembly and Annotation of Botryosphaeria dothidea sdau 11-99, a Latent Pathogen of Apple Fruit Ring Rot in China.</title>
        <authorList>
            <person name="Yu C."/>
            <person name="Diao Y."/>
            <person name="Lu Q."/>
            <person name="Zhao J."/>
            <person name="Cui S."/>
            <person name="Peng C."/>
            <person name="He B."/>
            <person name="Liu H."/>
        </authorList>
    </citation>
    <scope>NUCLEOTIDE SEQUENCE [LARGE SCALE GENOMIC DNA]</scope>
    <source>
        <strain evidence="12">Sdau11-99</strain>
    </source>
</reference>
<dbReference type="AlphaFoldDB" id="A0A8H4IMZ4"/>
<evidence type="ECO:0000313" key="12">
    <source>
        <dbReference type="EMBL" id="KAF4304051.1"/>
    </source>
</evidence>
<evidence type="ECO:0000256" key="3">
    <source>
        <dbReference type="ARBA" id="ARBA00022670"/>
    </source>
</evidence>
<dbReference type="InterPro" id="IPR024079">
    <property type="entry name" value="MetalloPept_cat_dom_sf"/>
</dbReference>
<dbReference type="InterPro" id="IPR042089">
    <property type="entry name" value="Peptidase_M13_dom_2"/>
</dbReference>
<evidence type="ECO:0000313" key="13">
    <source>
        <dbReference type="Proteomes" id="UP000572817"/>
    </source>
</evidence>
<dbReference type="GO" id="GO:0004222">
    <property type="term" value="F:metalloendopeptidase activity"/>
    <property type="evidence" value="ECO:0007669"/>
    <property type="project" value="InterPro"/>
</dbReference>
<dbReference type="PANTHER" id="PTHR11733:SF167">
    <property type="entry name" value="FI17812P1-RELATED"/>
    <property type="match status" value="1"/>
</dbReference>
<evidence type="ECO:0000256" key="9">
    <source>
        <dbReference type="SAM" id="Phobius"/>
    </source>
</evidence>